<keyword evidence="2" id="KW-1185">Reference proteome</keyword>
<accession>A0A3M7SP24</accession>
<comment type="caution">
    <text evidence="1">The sequence shown here is derived from an EMBL/GenBank/DDBJ whole genome shotgun (WGS) entry which is preliminary data.</text>
</comment>
<organism evidence="1 2">
    <name type="scientific">Brachionus plicatilis</name>
    <name type="common">Marine rotifer</name>
    <name type="synonym">Brachionus muelleri</name>
    <dbReference type="NCBI Taxonomy" id="10195"/>
    <lineage>
        <taxon>Eukaryota</taxon>
        <taxon>Metazoa</taxon>
        <taxon>Spiralia</taxon>
        <taxon>Gnathifera</taxon>
        <taxon>Rotifera</taxon>
        <taxon>Eurotatoria</taxon>
        <taxon>Monogononta</taxon>
        <taxon>Pseudotrocha</taxon>
        <taxon>Ploima</taxon>
        <taxon>Brachionidae</taxon>
        <taxon>Brachionus</taxon>
    </lineage>
</organism>
<sequence length="81" mass="9455">MDSKQQKKHQTKSVKQYENNCLIAYWEECVDGIRRQLPAPISIICPLVNKTSNVCSLFNQKPTAINHLFARYRTVNQIFKD</sequence>
<evidence type="ECO:0000313" key="1">
    <source>
        <dbReference type="EMBL" id="RNA37278.1"/>
    </source>
</evidence>
<dbReference type="Proteomes" id="UP000276133">
    <property type="component" value="Unassembled WGS sequence"/>
</dbReference>
<name>A0A3M7SP24_BRAPC</name>
<gene>
    <name evidence="1" type="ORF">BpHYR1_011211</name>
</gene>
<reference evidence="1 2" key="1">
    <citation type="journal article" date="2018" name="Sci. Rep.">
        <title>Genomic signatures of local adaptation to the degree of environmental predictability in rotifers.</title>
        <authorList>
            <person name="Franch-Gras L."/>
            <person name="Hahn C."/>
            <person name="Garcia-Roger E.M."/>
            <person name="Carmona M.J."/>
            <person name="Serra M."/>
            <person name="Gomez A."/>
        </authorList>
    </citation>
    <scope>NUCLEOTIDE SEQUENCE [LARGE SCALE GENOMIC DNA]</scope>
    <source>
        <strain evidence="1">HYR1</strain>
    </source>
</reference>
<dbReference type="AlphaFoldDB" id="A0A3M7SP24"/>
<proteinExistence type="predicted"/>
<protein>
    <submittedName>
        <fullName evidence="1">Uncharacterized protein</fullName>
    </submittedName>
</protein>
<dbReference type="EMBL" id="REGN01001064">
    <property type="protein sequence ID" value="RNA37278.1"/>
    <property type="molecule type" value="Genomic_DNA"/>
</dbReference>
<evidence type="ECO:0000313" key="2">
    <source>
        <dbReference type="Proteomes" id="UP000276133"/>
    </source>
</evidence>